<dbReference type="PANTHER" id="PTHR43791">
    <property type="entry name" value="PERMEASE-RELATED"/>
    <property type="match status" value="1"/>
</dbReference>
<comment type="subcellular location">
    <subcellularLocation>
        <location evidence="1">Membrane</location>
        <topology evidence="1">Multi-pass membrane protein</topology>
    </subcellularLocation>
</comment>
<evidence type="ECO:0000256" key="6">
    <source>
        <dbReference type="SAM" id="MobiDB-lite"/>
    </source>
</evidence>
<keyword evidence="2" id="KW-0813">Transport</keyword>
<dbReference type="PROSITE" id="PS50850">
    <property type="entry name" value="MFS"/>
    <property type="match status" value="1"/>
</dbReference>
<sequence length="304" mass="34664">MTASEDISDARRSIEPGNMEKEQTNVPSNHVEKVTSGQDVDIKLASESEEIFFTEEEVARVKRKIDLIILPLLCGCYVFSFLDKTLINYSSIFGFKQALHLHGSQYSCIFYIGYMIGSMGWAKLVHKWPQHTGKLITAAVLAWSSLVLLTPLCFNFAGIMTARFFLGLVESIIGPVFVIVTSNWWTRPEQAFRTAFWLGGTPIGNFFGGILSYGLGSIHNSLIATWKIFFLFFGSFSFVFALVLAYLMPDNYANARWLTPREREVARDRVRENQTVSTDNHWKWSQFWEALRDPQTIFFFVTAV</sequence>
<dbReference type="OrthoDB" id="6730379at2759"/>
<feature type="compositionally biased region" description="Basic and acidic residues" evidence="6">
    <location>
        <begin position="8"/>
        <end position="23"/>
    </location>
</feature>
<dbReference type="InterPro" id="IPR011701">
    <property type="entry name" value="MFS"/>
</dbReference>
<keyword evidence="4 7" id="KW-1133">Transmembrane helix</keyword>
<keyword evidence="5 7" id="KW-0472">Membrane</keyword>
<dbReference type="SUPFAM" id="SSF103473">
    <property type="entry name" value="MFS general substrate transporter"/>
    <property type="match status" value="1"/>
</dbReference>
<feature type="region of interest" description="Disordered" evidence="6">
    <location>
        <begin position="1"/>
        <end position="29"/>
    </location>
</feature>
<protein>
    <recommendedName>
        <fullName evidence="8">Major facilitator superfamily (MFS) profile domain-containing protein</fullName>
    </recommendedName>
</protein>
<evidence type="ECO:0000256" key="7">
    <source>
        <dbReference type="SAM" id="Phobius"/>
    </source>
</evidence>
<evidence type="ECO:0000256" key="4">
    <source>
        <dbReference type="ARBA" id="ARBA00022989"/>
    </source>
</evidence>
<comment type="caution">
    <text evidence="9">The sequence shown here is derived from an EMBL/GenBank/DDBJ whole genome shotgun (WGS) entry which is preliminary data.</text>
</comment>
<dbReference type="PANTHER" id="PTHR43791:SF70">
    <property type="entry name" value="MAJOR FACILITATOR SUPERFAMILY (MFS) PROFILE DOMAIN-CONTAINING PROTEIN"/>
    <property type="match status" value="1"/>
</dbReference>
<evidence type="ECO:0000313" key="9">
    <source>
        <dbReference type="EMBL" id="PNP56402.1"/>
    </source>
</evidence>
<dbReference type="Proteomes" id="UP000236290">
    <property type="component" value="Unassembled WGS sequence"/>
</dbReference>
<name>A0A2K0UF63_TRIHA</name>
<evidence type="ECO:0000256" key="1">
    <source>
        <dbReference type="ARBA" id="ARBA00004141"/>
    </source>
</evidence>
<dbReference type="EMBL" id="MTYI01000046">
    <property type="protein sequence ID" value="PNP56402.1"/>
    <property type="molecule type" value="Genomic_DNA"/>
</dbReference>
<feature type="transmembrane region" description="Helical" evidence="7">
    <location>
        <begin position="228"/>
        <end position="248"/>
    </location>
</feature>
<dbReference type="InterPro" id="IPR020846">
    <property type="entry name" value="MFS_dom"/>
</dbReference>
<feature type="transmembrane region" description="Helical" evidence="7">
    <location>
        <begin position="164"/>
        <end position="184"/>
    </location>
</feature>
<evidence type="ECO:0000256" key="3">
    <source>
        <dbReference type="ARBA" id="ARBA00022692"/>
    </source>
</evidence>
<dbReference type="GO" id="GO:0022857">
    <property type="term" value="F:transmembrane transporter activity"/>
    <property type="evidence" value="ECO:0007669"/>
    <property type="project" value="InterPro"/>
</dbReference>
<feature type="transmembrane region" description="Helical" evidence="7">
    <location>
        <begin position="65"/>
        <end position="82"/>
    </location>
</feature>
<dbReference type="InterPro" id="IPR036259">
    <property type="entry name" value="MFS_trans_sf"/>
</dbReference>
<accession>A0A2K0UF63</accession>
<evidence type="ECO:0000313" key="10">
    <source>
        <dbReference type="Proteomes" id="UP000236290"/>
    </source>
</evidence>
<feature type="transmembrane region" description="Helical" evidence="7">
    <location>
        <begin position="196"/>
        <end position="216"/>
    </location>
</feature>
<dbReference type="Pfam" id="PF07690">
    <property type="entry name" value="MFS_1"/>
    <property type="match status" value="1"/>
</dbReference>
<reference evidence="9 10" key="1">
    <citation type="submission" date="2017-02" db="EMBL/GenBank/DDBJ databases">
        <title>Genomes of Trichoderma spp. with biocontrol activity.</title>
        <authorList>
            <person name="Gardiner D."/>
            <person name="Kazan K."/>
            <person name="Vos C."/>
            <person name="Harvey P."/>
        </authorList>
    </citation>
    <scope>NUCLEOTIDE SEQUENCE [LARGE SCALE GENOMIC DNA]</scope>
    <source>
        <strain evidence="9 10">Tr1</strain>
    </source>
</reference>
<dbReference type="AlphaFoldDB" id="A0A2K0UF63"/>
<evidence type="ECO:0000256" key="2">
    <source>
        <dbReference type="ARBA" id="ARBA00022448"/>
    </source>
</evidence>
<evidence type="ECO:0000259" key="8">
    <source>
        <dbReference type="PROSITE" id="PS50850"/>
    </source>
</evidence>
<dbReference type="GO" id="GO:0016020">
    <property type="term" value="C:membrane"/>
    <property type="evidence" value="ECO:0007669"/>
    <property type="project" value="UniProtKB-SubCell"/>
</dbReference>
<evidence type="ECO:0000256" key="5">
    <source>
        <dbReference type="ARBA" id="ARBA00023136"/>
    </source>
</evidence>
<keyword evidence="3 7" id="KW-0812">Transmembrane</keyword>
<feature type="domain" description="Major facilitator superfamily (MFS) profile" evidence="8">
    <location>
        <begin position="64"/>
        <end position="304"/>
    </location>
</feature>
<organism evidence="9 10">
    <name type="scientific">Trichoderma harzianum</name>
    <name type="common">Hypocrea lixii</name>
    <dbReference type="NCBI Taxonomy" id="5544"/>
    <lineage>
        <taxon>Eukaryota</taxon>
        <taxon>Fungi</taxon>
        <taxon>Dikarya</taxon>
        <taxon>Ascomycota</taxon>
        <taxon>Pezizomycotina</taxon>
        <taxon>Sordariomycetes</taxon>
        <taxon>Hypocreomycetidae</taxon>
        <taxon>Hypocreales</taxon>
        <taxon>Hypocreaceae</taxon>
        <taxon>Trichoderma</taxon>
    </lineage>
</organism>
<dbReference type="Gene3D" id="1.20.1250.20">
    <property type="entry name" value="MFS general substrate transporter like domains"/>
    <property type="match status" value="1"/>
</dbReference>
<gene>
    <name evidence="9" type="ORF">THARTR1_03558</name>
</gene>
<feature type="transmembrane region" description="Helical" evidence="7">
    <location>
        <begin position="136"/>
        <end position="158"/>
    </location>
</feature>
<feature type="transmembrane region" description="Helical" evidence="7">
    <location>
        <begin position="102"/>
        <end position="124"/>
    </location>
</feature>
<proteinExistence type="predicted"/>